<sequence>MLTGRRHRVPLQRTQLEPRLPIDYFSSWGVKPEAKTVSNLWFEISAGTTSLNLSDLHHPIRTFHVAGIAGSYRATDEIGMAEVRLET</sequence>
<name>A0AAV9FD66_ACOCL</name>
<keyword evidence="2" id="KW-1185">Reference proteome</keyword>
<dbReference type="EMBL" id="JAUJYO010000002">
    <property type="protein sequence ID" value="KAK1323795.1"/>
    <property type="molecule type" value="Genomic_DNA"/>
</dbReference>
<evidence type="ECO:0000313" key="2">
    <source>
        <dbReference type="Proteomes" id="UP001180020"/>
    </source>
</evidence>
<comment type="caution">
    <text evidence="1">The sequence shown here is derived from an EMBL/GenBank/DDBJ whole genome shotgun (WGS) entry which is preliminary data.</text>
</comment>
<accession>A0AAV9FD66</accession>
<dbReference type="PANTHER" id="PTHR36395:SF1">
    <property type="entry name" value="RING-H2 ZINC FINGER PROTEIN"/>
    <property type="match status" value="1"/>
</dbReference>
<protein>
    <submittedName>
        <fullName evidence="1">Uncharacterized protein</fullName>
    </submittedName>
</protein>
<reference evidence="1" key="2">
    <citation type="submission" date="2023-06" db="EMBL/GenBank/DDBJ databases">
        <authorList>
            <person name="Ma L."/>
            <person name="Liu K.-W."/>
            <person name="Li Z."/>
            <person name="Hsiao Y.-Y."/>
            <person name="Qi Y."/>
            <person name="Fu T."/>
            <person name="Tang G."/>
            <person name="Zhang D."/>
            <person name="Sun W.-H."/>
            <person name="Liu D.-K."/>
            <person name="Li Y."/>
            <person name="Chen G.-Z."/>
            <person name="Liu X.-D."/>
            <person name="Liao X.-Y."/>
            <person name="Jiang Y.-T."/>
            <person name="Yu X."/>
            <person name="Hao Y."/>
            <person name="Huang J."/>
            <person name="Zhao X.-W."/>
            <person name="Ke S."/>
            <person name="Chen Y.-Y."/>
            <person name="Wu W.-L."/>
            <person name="Hsu J.-L."/>
            <person name="Lin Y.-F."/>
            <person name="Huang M.-D."/>
            <person name="Li C.-Y."/>
            <person name="Huang L."/>
            <person name="Wang Z.-W."/>
            <person name="Zhao X."/>
            <person name="Zhong W.-Y."/>
            <person name="Peng D.-H."/>
            <person name="Ahmad S."/>
            <person name="Lan S."/>
            <person name="Zhang J.-S."/>
            <person name="Tsai W.-C."/>
            <person name="Van De Peer Y."/>
            <person name="Liu Z.-J."/>
        </authorList>
    </citation>
    <scope>NUCLEOTIDE SEQUENCE</scope>
    <source>
        <strain evidence="1">CP</strain>
        <tissue evidence="1">Leaves</tissue>
    </source>
</reference>
<gene>
    <name evidence="1" type="ORF">QJS10_CPA02g00540</name>
</gene>
<dbReference type="AlphaFoldDB" id="A0AAV9FD66"/>
<organism evidence="1 2">
    <name type="scientific">Acorus calamus</name>
    <name type="common">Sweet flag</name>
    <dbReference type="NCBI Taxonomy" id="4465"/>
    <lineage>
        <taxon>Eukaryota</taxon>
        <taxon>Viridiplantae</taxon>
        <taxon>Streptophyta</taxon>
        <taxon>Embryophyta</taxon>
        <taxon>Tracheophyta</taxon>
        <taxon>Spermatophyta</taxon>
        <taxon>Magnoliopsida</taxon>
        <taxon>Liliopsida</taxon>
        <taxon>Acoraceae</taxon>
        <taxon>Acorus</taxon>
    </lineage>
</organism>
<reference evidence="1" key="1">
    <citation type="journal article" date="2023" name="Nat. Commun.">
        <title>Diploid and tetraploid genomes of Acorus and the evolution of monocots.</title>
        <authorList>
            <person name="Ma L."/>
            <person name="Liu K.W."/>
            <person name="Li Z."/>
            <person name="Hsiao Y.Y."/>
            <person name="Qi Y."/>
            <person name="Fu T."/>
            <person name="Tang G.D."/>
            <person name="Zhang D."/>
            <person name="Sun W.H."/>
            <person name="Liu D.K."/>
            <person name="Li Y."/>
            <person name="Chen G.Z."/>
            <person name="Liu X.D."/>
            <person name="Liao X.Y."/>
            <person name="Jiang Y.T."/>
            <person name="Yu X."/>
            <person name="Hao Y."/>
            <person name="Huang J."/>
            <person name="Zhao X.W."/>
            <person name="Ke S."/>
            <person name="Chen Y.Y."/>
            <person name="Wu W.L."/>
            <person name="Hsu J.L."/>
            <person name="Lin Y.F."/>
            <person name="Huang M.D."/>
            <person name="Li C.Y."/>
            <person name="Huang L."/>
            <person name="Wang Z.W."/>
            <person name="Zhao X."/>
            <person name="Zhong W.Y."/>
            <person name="Peng D.H."/>
            <person name="Ahmad S."/>
            <person name="Lan S."/>
            <person name="Zhang J.S."/>
            <person name="Tsai W.C."/>
            <person name="Van de Peer Y."/>
            <person name="Liu Z.J."/>
        </authorList>
    </citation>
    <scope>NUCLEOTIDE SEQUENCE</scope>
    <source>
        <strain evidence="1">CP</strain>
    </source>
</reference>
<proteinExistence type="predicted"/>
<evidence type="ECO:0000313" key="1">
    <source>
        <dbReference type="EMBL" id="KAK1323795.1"/>
    </source>
</evidence>
<dbReference type="Proteomes" id="UP001180020">
    <property type="component" value="Unassembled WGS sequence"/>
</dbReference>
<dbReference type="PANTHER" id="PTHR36395">
    <property type="entry name" value="RING-H2 ZINC FINGER PROTEIN"/>
    <property type="match status" value="1"/>
</dbReference>